<evidence type="ECO:0000256" key="3">
    <source>
        <dbReference type="ARBA" id="ARBA00022618"/>
    </source>
</evidence>
<feature type="region of interest" description="Disordered" evidence="11">
    <location>
        <begin position="319"/>
        <end position="452"/>
    </location>
</feature>
<dbReference type="InterPro" id="IPR008280">
    <property type="entry name" value="Tub_FtsZ_C"/>
</dbReference>
<dbReference type="InterPro" id="IPR000158">
    <property type="entry name" value="Cell_div_FtsZ"/>
</dbReference>
<evidence type="ECO:0000256" key="1">
    <source>
        <dbReference type="ARBA" id="ARBA00009690"/>
    </source>
</evidence>
<feature type="compositionally biased region" description="Basic and acidic residues" evidence="11">
    <location>
        <begin position="419"/>
        <end position="437"/>
    </location>
</feature>
<dbReference type="SMART" id="SM00864">
    <property type="entry name" value="Tubulin"/>
    <property type="match status" value="1"/>
</dbReference>
<keyword evidence="15" id="KW-1185">Reference proteome</keyword>
<dbReference type="InterPro" id="IPR037103">
    <property type="entry name" value="Tubulin/FtsZ-like_C"/>
</dbReference>
<evidence type="ECO:0000256" key="8">
    <source>
        <dbReference type="HAMAP-Rule" id="MF_00909"/>
    </source>
</evidence>
<feature type="binding site" evidence="8">
    <location>
        <begin position="22"/>
        <end position="26"/>
    </location>
    <ligand>
        <name>GTP</name>
        <dbReference type="ChEBI" id="CHEBI:37565"/>
    </ligand>
</feature>
<dbReference type="SMART" id="SM00865">
    <property type="entry name" value="Tubulin_C"/>
    <property type="match status" value="1"/>
</dbReference>
<feature type="compositionally biased region" description="Polar residues" evidence="11">
    <location>
        <begin position="327"/>
        <end position="355"/>
    </location>
</feature>
<dbReference type="CDD" id="cd02201">
    <property type="entry name" value="FtsZ_type1"/>
    <property type="match status" value="1"/>
</dbReference>
<dbReference type="PATRIC" id="fig|1423744.4.peg.720"/>
<dbReference type="Gene3D" id="3.30.1330.20">
    <property type="entry name" value="Tubulin/FtsZ, C-terminal domain"/>
    <property type="match status" value="1"/>
</dbReference>
<feature type="compositionally biased region" description="Low complexity" evidence="11">
    <location>
        <begin position="77"/>
        <end position="87"/>
    </location>
</feature>
<dbReference type="PROSITE" id="PS01135">
    <property type="entry name" value="FTSZ_2"/>
    <property type="match status" value="1"/>
</dbReference>
<keyword evidence="7 8" id="KW-0131">Cell cycle</keyword>
<dbReference type="Proteomes" id="UP000051378">
    <property type="component" value="Unassembled WGS sequence"/>
</dbReference>
<feature type="region of interest" description="Disordered" evidence="11">
    <location>
        <begin position="66"/>
        <end position="87"/>
    </location>
</feature>
<dbReference type="PANTHER" id="PTHR30314:SF3">
    <property type="entry name" value="MITOCHONDRIAL DIVISION PROTEIN FSZA"/>
    <property type="match status" value="1"/>
</dbReference>
<name>A0A0R2DT45_9LACO</name>
<comment type="similarity">
    <text evidence="1 8 10">Belongs to the FtsZ family.</text>
</comment>
<dbReference type="InterPro" id="IPR024757">
    <property type="entry name" value="FtsZ_C"/>
</dbReference>
<keyword evidence="2 8" id="KW-0963">Cytoplasm</keyword>
<dbReference type="GO" id="GO:0003924">
    <property type="term" value="F:GTPase activity"/>
    <property type="evidence" value="ECO:0007669"/>
    <property type="project" value="UniProtKB-UniRule"/>
</dbReference>
<dbReference type="InterPro" id="IPR045061">
    <property type="entry name" value="FtsZ/CetZ"/>
</dbReference>
<dbReference type="SUPFAM" id="SSF55307">
    <property type="entry name" value="Tubulin C-terminal domain-like"/>
    <property type="match status" value="1"/>
</dbReference>
<dbReference type="PANTHER" id="PTHR30314">
    <property type="entry name" value="CELL DIVISION PROTEIN FTSZ-RELATED"/>
    <property type="match status" value="1"/>
</dbReference>
<dbReference type="EMBL" id="AYZL01000020">
    <property type="protein sequence ID" value="KRN03594.1"/>
    <property type="molecule type" value="Genomic_DNA"/>
</dbReference>
<dbReference type="GO" id="GO:0005525">
    <property type="term" value="F:GTP binding"/>
    <property type="evidence" value="ECO:0007669"/>
    <property type="project" value="UniProtKB-UniRule"/>
</dbReference>
<keyword evidence="3 8" id="KW-0132">Cell division</keyword>
<dbReference type="FunFam" id="3.40.50.1440:FF:000023">
    <property type="entry name" value="Cell division protein FtsZ"/>
    <property type="match status" value="1"/>
</dbReference>
<feature type="compositionally biased region" description="Basic and acidic residues" evidence="11">
    <location>
        <begin position="356"/>
        <end position="401"/>
    </location>
</feature>
<dbReference type="PROSITE" id="PS01134">
    <property type="entry name" value="FTSZ_1"/>
    <property type="match status" value="1"/>
</dbReference>
<reference evidence="14 15" key="1">
    <citation type="journal article" date="2015" name="Genome Announc.">
        <title>Expanding the biotechnology potential of lactobacilli through comparative genomics of 213 strains and associated genera.</title>
        <authorList>
            <person name="Sun Z."/>
            <person name="Harris H.M."/>
            <person name="McCann A."/>
            <person name="Guo C."/>
            <person name="Argimon S."/>
            <person name="Zhang W."/>
            <person name="Yang X."/>
            <person name="Jeffery I.B."/>
            <person name="Cooney J.C."/>
            <person name="Kagawa T.F."/>
            <person name="Liu W."/>
            <person name="Song Y."/>
            <person name="Salvetti E."/>
            <person name="Wrobel A."/>
            <person name="Rasinkangas P."/>
            <person name="Parkhill J."/>
            <person name="Rea M.C."/>
            <person name="O'Sullivan O."/>
            <person name="Ritari J."/>
            <person name="Douillard F.P."/>
            <person name="Paul Ross R."/>
            <person name="Yang R."/>
            <person name="Briner A.E."/>
            <person name="Felis G.E."/>
            <person name="de Vos W.M."/>
            <person name="Barrangou R."/>
            <person name="Klaenhammer T.R."/>
            <person name="Caufield P.W."/>
            <person name="Cui Y."/>
            <person name="Zhang H."/>
            <person name="O'Toole P.W."/>
        </authorList>
    </citation>
    <scope>NUCLEOTIDE SEQUENCE [LARGE SCALE GENOMIC DNA]</scope>
    <source>
        <strain evidence="14 15">DSM 23037</strain>
    </source>
</reference>
<dbReference type="OrthoDB" id="9813375at2"/>
<feature type="binding site" evidence="8">
    <location>
        <begin position="109"/>
        <end position="111"/>
    </location>
    <ligand>
        <name>GTP</name>
        <dbReference type="ChEBI" id="CHEBI:37565"/>
    </ligand>
</feature>
<dbReference type="GO" id="GO:0032153">
    <property type="term" value="C:cell division site"/>
    <property type="evidence" value="ECO:0007669"/>
    <property type="project" value="UniProtKB-UniRule"/>
</dbReference>
<protein>
    <recommendedName>
        <fullName evidence="8 9">Cell division protein FtsZ</fullName>
    </recommendedName>
</protein>
<dbReference type="GO" id="GO:0005737">
    <property type="term" value="C:cytoplasm"/>
    <property type="evidence" value="ECO:0007669"/>
    <property type="project" value="UniProtKB-SubCell"/>
</dbReference>
<organism evidence="14 15">
    <name type="scientific">Holzapfeliella floricola DSM 23037 = JCM 16512</name>
    <dbReference type="NCBI Taxonomy" id="1423744"/>
    <lineage>
        <taxon>Bacteria</taxon>
        <taxon>Bacillati</taxon>
        <taxon>Bacillota</taxon>
        <taxon>Bacilli</taxon>
        <taxon>Lactobacillales</taxon>
        <taxon>Lactobacillaceae</taxon>
        <taxon>Holzapfeliella</taxon>
    </lineage>
</organism>
<keyword evidence="6 8" id="KW-0717">Septation</keyword>
<evidence type="ECO:0000313" key="14">
    <source>
        <dbReference type="EMBL" id="KRN03594.1"/>
    </source>
</evidence>
<dbReference type="Gene3D" id="3.40.50.1440">
    <property type="entry name" value="Tubulin/FtsZ, GTPase domain"/>
    <property type="match status" value="1"/>
</dbReference>
<dbReference type="InterPro" id="IPR020805">
    <property type="entry name" value="Cell_div_FtsZ_CS"/>
</dbReference>
<comment type="subcellular location">
    <subcellularLocation>
        <location evidence="8">Cytoplasm</location>
    </subcellularLocation>
    <text evidence="8">Assembles at midcell at the inner surface of the cytoplasmic membrane.</text>
</comment>
<dbReference type="InterPro" id="IPR018316">
    <property type="entry name" value="Tubulin/FtsZ_2-layer-sand-dom"/>
</dbReference>
<feature type="domain" description="Tubulin/FtsZ GTPase" evidence="12">
    <location>
        <begin position="14"/>
        <end position="206"/>
    </location>
</feature>
<evidence type="ECO:0000256" key="10">
    <source>
        <dbReference type="RuleBase" id="RU000631"/>
    </source>
</evidence>
<proteinExistence type="inferred from homology"/>
<evidence type="ECO:0000256" key="9">
    <source>
        <dbReference type="NCBIfam" id="TIGR00065"/>
    </source>
</evidence>
<dbReference type="InterPro" id="IPR003008">
    <property type="entry name" value="Tubulin_FtsZ_GTPase"/>
</dbReference>
<keyword evidence="4 8" id="KW-0547">Nucleotide-binding</keyword>
<feature type="binding site" evidence="8">
    <location>
        <position position="144"/>
    </location>
    <ligand>
        <name>GTP</name>
        <dbReference type="ChEBI" id="CHEBI:37565"/>
    </ligand>
</feature>
<dbReference type="AlphaFoldDB" id="A0A0R2DT45"/>
<evidence type="ECO:0000256" key="4">
    <source>
        <dbReference type="ARBA" id="ARBA00022741"/>
    </source>
</evidence>
<dbReference type="STRING" id="1423744.FC86_GL000700"/>
<dbReference type="GO" id="GO:0043093">
    <property type="term" value="P:FtsZ-dependent cytokinesis"/>
    <property type="evidence" value="ECO:0007669"/>
    <property type="project" value="UniProtKB-UniRule"/>
</dbReference>
<comment type="caution">
    <text evidence="14">The sequence shown here is derived from an EMBL/GenBank/DDBJ whole genome shotgun (WGS) entry which is preliminary data.</text>
</comment>
<evidence type="ECO:0000256" key="6">
    <source>
        <dbReference type="ARBA" id="ARBA00023210"/>
    </source>
</evidence>
<dbReference type="GO" id="GO:0051258">
    <property type="term" value="P:protein polymerization"/>
    <property type="evidence" value="ECO:0007669"/>
    <property type="project" value="UniProtKB-UniRule"/>
</dbReference>
<evidence type="ECO:0000313" key="15">
    <source>
        <dbReference type="Proteomes" id="UP000051378"/>
    </source>
</evidence>
<evidence type="ECO:0000259" key="13">
    <source>
        <dbReference type="SMART" id="SM00865"/>
    </source>
</evidence>
<feature type="binding site" evidence="8">
    <location>
        <position position="140"/>
    </location>
    <ligand>
        <name>GTP</name>
        <dbReference type="ChEBI" id="CHEBI:37565"/>
    </ligand>
</feature>
<feature type="binding site" evidence="8">
    <location>
        <position position="188"/>
    </location>
    <ligand>
        <name>GTP</name>
        <dbReference type="ChEBI" id="CHEBI:37565"/>
    </ligand>
</feature>
<accession>A0A0R2DT45</accession>
<keyword evidence="5 8" id="KW-0342">GTP-binding</keyword>
<dbReference type="GO" id="GO:0000917">
    <property type="term" value="P:division septum assembly"/>
    <property type="evidence" value="ECO:0007669"/>
    <property type="project" value="UniProtKB-KW"/>
</dbReference>
<sequence>MDFSFDSQDTNNAIIKVIGVGGAGGNAVNRMIDEDVQGVQFIVANTDVQALESSKAETKIQLGPKLTRGLGAGSNPEVGESAAEESAQAIEDELKGADMIFVTAGMGGGTGTGAAPVVAKIAKETGALTVGVVTRPFLFEGPKRSKNAAQGISNMKEFVDTLVIIANNRLLEIVDKKTPMLEAFKEADNVLRQGVQGISDLITSTDYVNLDFADVKTVMQNQGSALMGIGYATGENRTVEATKKAISSPLLEVSIDGAKQVLLNITGGPDLTLFEAQDASSIVSQSAGDDINIIFGTSINESLGDEVVVTVIATGIENGDSVKPSITKESLNTRPQPTLNSSSQAETHAAYSQQELQKETEVSPKAEPKKEFTFDTNREDGTERNTFDPTSDWKESQESKSFDTYSDDDTESNPFGSFRTEKDESTVNTDVETHQDDDNNLPPFFRRRKNKF</sequence>
<dbReference type="HAMAP" id="MF_00909">
    <property type="entry name" value="FtsZ"/>
    <property type="match status" value="1"/>
</dbReference>
<dbReference type="SUPFAM" id="SSF52490">
    <property type="entry name" value="Tubulin nucleotide-binding domain-like"/>
    <property type="match status" value="1"/>
</dbReference>
<dbReference type="PRINTS" id="PR00423">
    <property type="entry name" value="CELLDVISFTSZ"/>
</dbReference>
<evidence type="ECO:0000259" key="12">
    <source>
        <dbReference type="SMART" id="SM00864"/>
    </source>
</evidence>
<evidence type="ECO:0000256" key="2">
    <source>
        <dbReference type="ARBA" id="ARBA00022490"/>
    </source>
</evidence>
<comment type="function">
    <text evidence="8 10">Essential cell division protein that forms a contractile ring structure (Z ring) at the future cell division site. The regulation of the ring assembly controls the timing and the location of cell division. One of the functions of the FtsZ ring is to recruit other cell division proteins to the septum to produce a new cell wall between the dividing cells. Binds GTP and shows GTPase activity.</text>
</comment>
<evidence type="ECO:0000256" key="7">
    <source>
        <dbReference type="ARBA" id="ARBA00023306"/>
    </source>
</evidence>
<dbReference type="Pfam" id="PF00091">
    <property type="entry name" value="Tubulin"/>
    <property type="match status" value="1"/>
</dbReference>
<feature type="domain" description="Tubulin/FtsZ 2-layer sandwich" evidence="13">
    <location>
        <begin position="208"/>
        <end position="325"/>
    </location>
</feature>
<dbReference type="Pfam" id="PF12327">
    <property type="entry name" value="FtsZ_C"/>
    <property type="match status" value="1"/>
</dbReference>
<dbReference type="NCBIfam" id="TIGR00065">
    <property type="entry name" value="ftsZ"/>
    <property type="match status" value="1"/>
</dbReference>
<gene>
    <name evidence="8" type="primary">ftsZ</name>
    <name evidence="14" type="ORF">FC86_GL000700</name>
</gene>
<dbReference type="InterPro" id="IPR036525">
    <property type="entry name" value="Tubulin/FtsZ_GTPase_sf"/>
</dbReference>
<comment type="subunit">
    <text evidence="8">Homodimer. Polymerizes to form a dynamic ring structure in a strictly GTP-dependent manner. Interacts directly with several other division proteins.</text>
</comment>
<dbReference type="RefSeq" id="WP_056974917.1">
    <property type="nucleotide sequence ID" value="NZ_AYZL01000020.1"/>
</dbReference>
<evidence type="ECO:0000256" key="11">
    <source>
        <dbReference type="SAM" id="MobiDB-lite"/>
    </source>
</evidence>
<evidence type="ECO:0000256" key="5">
    <source>
        <dbReference type="ARBA" id="ARBA00023134"/>
    </source>
</evidence>